<dbReference type="Proteomes" id="UP000607645">
    <property type="component" value="Unassembled WGS sequence"/>
</dbReference>
<dbReference type="SUPFAM" id="SSF55048">
    <property type="entry name" value="Probable ACP-binding domain of malonyl-CoA ACP transacylase"/>
    <property type="match status" value="1"/>
</dbReference>
<proteinExistence type="inferred from homology"/>
<dbReference type="SMART" id="SM00827">
    <property type="entry name" value="PKS_AT"/>
    <property type="match status" value="1"/>
</dbReference>
<evidence type="ECO:0000259" key="6">
    <source>
        <dbReference type="SMART" id="SM00827"/>
    </source>
</evidence>
<comment type="catalytic activity">
    <reaction evidence="3 4">
        <text>holo-[ACP] + malonyl-CoA = malonyl-[ACP] + CoA</text>
        <dbReference type="Rhea" id="RHEA:41792"/>
        <dbReference type="Rhea" id="RHEA-COMP:9623"/>
        <dbReference type="Rhea" id="RHEA-COMP:9685"/>
        <dbReference type="ChEBI" id="CHEBI:57287"/>
        <dbReference type="ChEBI" id="CHEBI:57384"/>
        <dbReference type="ChEBI" id="CHEBI:64479"/>
        <dbReference type="ChEBI" id="CHEBI:78449"/>
        <dbReference type="EC" id="2.3.1.39"/>
    </reaction>
</comment>
<evidence type="ECO:0000256" key="5">
    <source>
        <dbReference type="PIRSR" id="PIRSR000446-1"/>
    </source>
</evidence>
<evidence type="ECO:0000256" key="3">
    <source>
        <dbReference type="ARBA" id="ARBA00048462"/>
    </source>
</evidence>
<dbReference type="InterPro" id="IPR024925">
    <property type="entry name" value="Malonyl_CoA-ACP_transAc"/>
</dbReference>
<dbReference type="InterPro" id="IPR014043">
    <property type="entry name" value="Acyl_transferase_dom"/>
</dbReference>
<feature type="domain" description="Malonyl-CoA:ACP transacylase (MAT)" evidence="6">
    <location>
        <begin position="7"/>
        <end position="301"/>
    </location>
</feature>
<evidence type="ECO:0000256" key="1">
    <source>
        <dbReference type="ARBA" id="ARBA00022679"/>
    </source>
</evidence>
<organism evidence="7 8">
    <name type="scientific">Lawsonibacter faecis</name>
    <dbReference type="NCBI Taxonomy" id="2763052"/>
    <lineage>
        <taxon>Bacteria</taxon>
        <taxon>Bacillati</taxon>
        <taxon>Bacillota</taxon>
        <taxon>Clostridia</taxon>
        <taxon>Eubacteriales</taxon>
        <taxon>Oscillospiraceae</taxon>
        <taxon>Lawsonibacter</taxon>
    </lineage>
</organism>
<sequence length="304" mass="31314">MGQVAFVFAGQGAQYPGMGRTLCECSAAAAEVFRRADAIRPGTADMCFSGTAEALAETRNTQPCMYTVEMAAYAALREAGISADAMAGFSLGELAALAASGAVSFEAGLGLVIRRGALMQESAERAESAMAAVVGMAPDALEALCGNYQQVYPVNYNCPGQIAVSGAKAEMDAFKAAVKAAGGRAIPLRVKGGFHSPFMAAAAEGFAADLTAVEFASPAVPLYSDCTGLPYEGDFAALLQKQIVSPVRWQSIVEHMAANGVDTFIELGPGSTLTGLISKTLSGVRTLRVEDADTLAETLKEVGA</sequence>
<evidence type="ECO:0000313" key="7">
    <source>
        <dbReference type="EMBL" id="MBC5738524.1"/>
    </source>
</evidence>
<feature type="active site" evidence="5">
    <location>
        <position position="195"/>
    </location>
</feature>
<dbReference type="GO" id="GO:0004314">
    <property type="term" value="F:[acyl-carrier-protein] S-malonyltransferase activity"/>
    <property type="evidence" value="ECO:0007669"/>
    <property type="project" value="UniProtKB-EC"/>
</dbReference>
<comment type="similarity">
    <text evidence="4">Belongs to the fabD family.</text>
</comment>
<protein>
    <recommendedName>
        <fullName evidence="4">Malonyl CoA-acyl carrier protein transacylase</fullName>
        <ecNumber evidence="4">2.3.1.39</ecNumber>
    </recommendedName>
</protein>
<dbReference type="InterPro" id="IPR016036">
    <property type="entry name" value="Malonyl_transacylase_ACP-bd"/>
</dbReference>
<dbReference type="GO" id="GO:0005829">
    <property type="term" value="C:cytosol"/>
    <property type="evidence" value="ECO:0007669"/>
    <property type="project" value="TreeGrafter"/>
</dbReference>
<dbReference type="GO" id="GO:0006633">
    <property type="term" value="P:fatty acid biosynthetic process"/>
    <property type="evidence" value="ECO:0007669"/>
    <property type="project" value="TreeGrafter"/>
</dbReference>
<keyword evidence="8" id="KW-1185">Reference proteome</keyword>
<dbReference type="PIRSF" id="PIRSF000446">
    <property type="entry name" value="Mct"/>
    <property type="match status" value="1"/>
</dbReference>
<dbReference type="RefSeq" id="WP_186920263.1">
    <property type="nucleotide sequence ID" value="NZ_JACOPQ010000016.1"/>
</dbReference>
<evidence type="ECO:0000313" key="8">
    <source>
        <dbReference type="Proteomes" id="UP000607645"/>
    </source>
</evidence>
<keyword evidence="2 4" id="KW-0012">Acyltransferase</keyword>
<dbReference type="Pfam" id="PF00698">
    <property type="entry name" value="Acyl_transf_1"/>
    <property type="match status" value="1"/>
</dbReference>
<reference evidence="7" key="1">
    <citation type="submission" date="2020-08" db="EMBL/GenBank/DDBJ databases">
        <title>Genome public.</title>
        <authorList>
            <person name="Liu C."/>
            <person name="Sun Q."/>
        </authorList>
    </citation>
    <scope>NUCLEOTIDE SEQUENCE</scope>
    <source>
        <strain evidence="7">NSJ-52</strain>
    </source>
</reference>
<keyword evidence="1 4" id="KW-0808">Transferase</keyword>
<dbReference type="EMBL" id="JACOPQ010000016">
    <property type="protein sequence ID" value="MBC5738524.1"/>
    <property type="molecule type" value="Genomic_DNA"/>
</dbReference>
<dbReference type="Gene3D" id="3.40.366.10">
    <property type="entry name" value="Malonyl-Coenzyme A Acyl Carrier Protein, domain 2"/>
    <property type="match status" value="1"/>
</dbReference>
<dbReference type="InterPro" id="IPR001227">
    <property type="entry name" value="Ac_transferase_dom_sf"/>
</dbReference>
<dbReference type="AlphaFoldDB" id="A0A8J6JP08"/>
<comment type="caution">
    <text evidence="7">The sequence shown here is derived from an EMBL/GenBank/DDBJ whole genome shotgun (WGS) entry which is preliminary data.</text>
</comment>
<dbReference type="SUPFAM" id="SSF52151">
    <property type="entry name" value="FabD/lysophospholipase-like"/>
    <property type="match status" value="1"/>
</dbReference>
<dbReference type="InterPro" id="IPR050858">
    <property type="entry name" value="Mal-CoA-ACP_Trans/PKS_FabD"/>
</dbReference>
<evidence type="ECO:0000256" key="2">
    <source>
        <dbReference type="ARBA" id="ARBA00023315"/>
    </source>
</evidence>
<evidence type="ECO:0000256" key="4">
    <source>
        <dbReference type="PIRNR" id="PIRNR000446"/>
    </source>
</evidence>
<name>A0A8J6JP08_9FIRM</name>
<dbReference type="PANTHER" id="PTHR42681:SF1">
    <property type="entry name" value="MALONYL-COA-ACYL CARRIER PROTEIN TRANSACYLASE, MITOCHONDRIAL"/>
    <property type="match status" value="1"/>
</dbReference>
<accession>A0A8J6JP08</accession>
<dbReference type="EC" id="2.3.1.39" evidence="4"/>
<dbReference type="Gene3D" id="3.30.70.250">
    <property type="entry name" value="Malonyl-CoA ACP transacylase, ACP-binding"/>
    <property type="match status" value="1"/>
</dbReference>
<feature type="active site" evidence="5">
    <location>
        <position position="90"/>
    </location>
</feature>
<dbReference type="InterPro" id="IPR016035">
    <property type="entry name" value="Acyl_Trfase/lysoPLipase"/>
</dbReference>
<gene>
    <name evidence="7" type="ORF">H8S62_16040</name>
</gene>
<dbReference type="PANTHER" id="PTHR42681">
    <property type="entry name" value="MALONYL-COA-ACYL CARRIER PROTEIN TRANSACYLASE, MITOCHONDRIAL"/>
    <property type="match status" value="1"/>
</dbReference>